<evidence type="ECO:0000313" key="2">
    <source>
        <dbReference type="Proteomes" id="UP000799428"/>
    </source>
</evidence>
<name>A0A6G1KFG7_9PLEO</name>
<keyword evidence="2" id="KW-1185">Reference proteome</keyword>
<accession>A0A6G1KFG7</accession>
<dbReference type="AlphaFoldDB" id="A0A6G1KFG7"/>
<dbReference type="EMBL" id="MU005767">
    <property type="protein sequence ID" value="KAF2711373.1"/>
    <property type="molecule type" value="Genomic_DNA"/>
</dbReference>
<gene>
    <name evidence="1" type="ORF">K504DRAFT_500042</name>
</gene>
<sequence>MSVGDFMNNISFLGPEQRAQTYTETLASIKMKDVNVSALCQIVVFSPLLVFLEHCPESSRGDIEYWTIYAVLGEAVQLISYPYYTKMAKPGTRTQLKHIDLNIEECCSPWRRAP</sequence>
<dbReference type="Proteomes" id="UP000799428">
    <property type="component" value="Unassembled WGS sequence"/>
</dbReference>
<dbReference type="OrthoDB" id="3787669at2759"/>
<organism evidence="1 2">
    <name type="scientific">Pleomassaria siparia CBS 279.74</name>
    <dbReference type="NCBI Taxonomy" id="1314801"/>
    <lineage>
        <taxon>Eukaryota</taxon>
        <taxon>Fungi</taxon>
        <taxon>Dikarya</taxon>
        <taxon>Ascomycota</taxon>
        <taxon>Pezizomycotina</taxon>
        <taxon>Dothideomycetes</taxon>
        <taxon>Pleosporomycetidae</taxon>
        <taxon>Pleosporales</taxon>
        <taxon>Pleomassariaceae</taxon>
        <taxon>Pleomassaria</taxon>
    </lineage>
</organism>
<proteinExistence type="predicted"/>
<reference evidence="1" key="1">
    <citation type="journal article" date="2020" name="Stud. Mycol.">
        <title>101 Dothideomycetes genomes: a test case for predicting lifestyles and emergence of pathogens.</title>
        <authorList>
            <person name="Haridas S."/>
            <person name="Albert R."/>
            <person name="Binder M."/>
            <person name="Bloem J."/>
            <person name="Labutti K."/>
            <person name="Salamov A."/>
            <person name="Andreopoulos B."/>
            <person name="Baker S."/>
            <person name="Barry K."/>
            <person name="Bills G."/>
            <person name="Bluhm B."/>
            <person name="Cannon C."/>
            <person name="Castanera R."/>
            <person name="Culley D."/>
            <person name="Daum C."/>
            <person name="Ezra D."/>
            <person name="Gonzalez J."/>
            <person name="Henrissat B."/>
            <person name="Kuo A."/>
            <person name="Liang C."/>
            <person name="Lipzen A."/>
            <person name="Lutzoni F."/>
            <person name="Magnuson J."/>
            <person name="Mondo S."/>
            <person name="Nolan M."/>
            <person name="Ohm R."/>
            <person name="Pangilinan J."/>
            <person name="Park H.-J."/>
            <person name="Ramirez L."/>
            <person name="Alfaro M."/>
            <person name="Sun H."/>
            <person name="Tritt A."/>
            <person name="Yoshinaga Y."/>
            <person name="Zwiers L.-H."/>
            <person name="Turgeon B."/>
            <person name="Goodwin S."/>
            <person name="Spatafora J."/>
            <person name="Crous P."/>
            <person name="Grigoriev I."/>
        </authorList>
    </citation>
    <scope>NUCLEOTIDE SEQUENCE</scope>
    <source>
        <strain evidence="1">CBS 279.74</strain>
    </source>
</reference>
<evidence type="ECO:0000313" key="1">
    <source>
        <dbReference type="EMBL" id="KAF2711373.1"/>
    </source>
</evidence>
<protein>
    <submittedName>
        <fullName evidence="1">Uncharacterized protein</fullName>
    </submittedName>
</protein>